<reference evidence="9" key="1">
    <citation type="submission" date="2024-06" db="EMBL/GenBank/DDBJ databases">
        <title>Diversity, functionality, and evolutionary history of bacterial symbionts in false click beetles (Coleoptera, Throscidae).</title>
        <authorList>
            <person name="Wierz J.C."/>
            <person name="Malm H."/>
            <person name="Kaltenpoth M."/>
            <person name="Engl T."/>
        </authorList>
    </citation>
    <scope>NUCLEOTIDE SEQUENCE</scope>
    <source>
        <strain evidence="9">Tder</strain>
    </source>
</reference>
<proteinExistence type="inferred from homology"/>
<dbReference type="NCBIfam" id="TIGR03625">
    <property type="entry name" value="L3_bact"/>
    <property type="match status" value="1"/>
</dbReference>
<dbReference type="Gene3D" id="2.40.30.10">
    <property type="entry name" value="Translation factors"/>
    <property type="match status" value="1"/>
</dbReference>
<dbReference type="Pfam" id="PF00297">
    <property type="entry name" value="Ribosomal_L3"/>
    <property type="match status" value="1"/>
</dbReference>
<evidence type="ECO:0000256" key="3">
    <source>
        <dbReference type="ARBA" id="ARBA00022884"/>
    </source>
</evidence>
<organism evidence="9">
    <name type="scientific">Candidatus Shikimatogenerans sp. Tder</name>
    <dbReference type="NCBI Taxonomy" id="3158566"/>
    <lineage>
        <taxon>Bacteria</taxon>
        <taxon>Pseudomonadati</taxon>
        <taxon>Bacteroidota</taxon>
        <taxon>Flavobacteriia</taxon>
        <taxon>Flavobacteriales</taxon>
        <taxon>Candidatus Shikimatogenerans</taxon>
    </lineage>
</organism>
<dbReference type="GO" id="GO:0006412">
    <property type="term" value="P:translation"/>
    <property type="evidence" value="ECO:0007669"/>
    <property type="project" value="UniProtKB-UniRule"/>
</dbReference>
<keyword evidence="5 7" id="KW-0687">Ribonucleoprotein</keyword>
<dbReference type="InterPro" id="IPR019926">
    <property type="entry name" value="Ribosomal_uL3_CS"/>
</dbReference>
<dbReference type="GO" id="GO:0003735">
    <property type="term" value="F:structural constituent of ribosome"/>
    <property type="evidence" value="ECO:0007669"/>
    <property type="project" value="UniProtKB-UniRule"/>
</dbReference>
<dbReference type="PROSITE" id="PS00474">
    <property type="entry name" value="RIBOSOMAL_L3"/>
    <property type="match status" value="1"/>
</dbReference>
<name>A0AAU7QRV8_9FLAO</name>
<dbReference type="InterPro" id="IPR009000">
    <property type="entry name" value="Transl_B-barrel_sf"/>
</dbReference>
<dbReference type="InterPro" id="IPR000597">
    <property type="entry name" value="Ribosomal_uL3"/>
</dbReference>
<comment type="subunit">
    <text evidence="8">Part of the 50S ribosomal subunit. Forms a cluster with proteins L14 and L19.</text>
</comment>
<accession>A0AAU7QRV8</accession>
<keyword evidence="4 7" id="KW-0689">Ribosomal protein</keyword>
<evidence type="ECO:0000256" key="6">
    <source>
        <dbReference type="NCBIfam" id="TIGR03625"/>
    </source>
</evidence>
<evidence type="ECO:0000256" key="5">
    <source>
        <dbReference type="ARBA" id="ARBA00023274"/>
    </source>
</evidence>
<dbReference type="FunFam" id="2.40.30.10:FF:000004">
    <property type="entry name" value="50S ribosomal protein L3"/>
    <property type="match status" value="1"/>
</dbReference>
<dbReference type="InterPro" id="IPR019927">
    <property type="entry name" value="Ribosomal_uL3_bac/org-type"/>
</dbReference>
<evidence type="ECO:0000313" key="9">
    <source>
        <dbReference type="EMBL" id="XBT18549.1"/>
    </source>
</evidence>
<gene>
    <name evidence="9" type="primary">rplC</name>
    <name evidence="9" type="ORF">ABNO82_00330</name>
</gene>
<keyword evidence="3 8" id="KW-0694">RNA-binding</keyword>
<evidence type="ECO:0000256" key="4">
    <source>
        <dbReference type="ARBA" id="ARBA00022980"/>
    </source>
</evidence>
<dbReference type="GO" id="GO:1990904">
    <property type="term" value="C:ribonucleoprotein complex"/>
    <property type="evidence" value="ECO:0007669"/>
    <property type="project" value="UniProtKB-KW"/>
</dbReference>
<dbReference type="SUPFAM" id="SSF50447">
    <property type="entry name" value="Translation proteins"/>
    <property type="match status" value="1"/>
</dbReference>
<comment type="similarity">
    <text evidence="1 7">Belongs to the universal ribosomal protein uL3 family.</text>
</comment>
<evidence type="ECO:0000256" key="2">
    <source>
        <dbReference type="ARBA" id="ARBA00022730"/>
    </source>
</evidence>
<dbReference type="AlphaFoldDB" id="A0AAU7QRV8"/>
<keyword evidence="2 8" id="KW-0699">rRNA-binding</keyword>
<dbReference type="GO" id="GO:0019843">
    <property type="term" value="F:rRNA binding"/>
    <property type="evidence" value="ECO:0007669"/>
    <property type="project" value="UniProtKB-KW"/>
</dbReference>
<evidence type="ECO:0000256" key="7">
    <source>
        <dbReference type="RuleBase" id="RU003905"/>
    </source>
</evidence>
<evidence type="ECO:0000256" key="8">
    <source>
        <dbReference type="RuleBase" id="RU003906"/>
    </source>
</evidence>
<dbReference type="PANTHER" id="PTHR11229:SF16">
    <property type="entry name" value="LARGE RIBOSOMAL SUBUNIT PROTEIN UL3C"/>
    <property type="match status" value="1"/>
</dbReference>
<evidence type="ECO:0000256" key="1">
    <source>
        <dbReference type="ARBA" id="ARBA00006540"/>
    </source>
</evidence>
<dbReference type="EMBL" id="CP157895">
    <property type="protein sequence ID" value="XBT18549.1"/>
    <property type="molecule type" value="Genomic_DNA"/>
</dbReference>
<protein>
    <recommendedName>
        <fullName evidence="6 8">50S ribosomal protein L3</fullName>
    </recommendedName>
</protein>
<comment type="function">
    <text evidence="8">One of the primary rRNA binding proteins, it binds directly near the 3'-end of the 23S rRNA, where it nucleates assembly of the 50S subunit.</text>
</comment>
<sequence>MSLGLIGYKIKMISFYKKNKIVPITIIKIIDNYIIKYIYNNKYKSILIGYHLKNKINKPLKGIINKVNINCTKFKEFKIKNFFKYKIGENINISIFKNIKYVNITANSKGKGFQGVVKRYNFSGVGGTTHGQHNRLRTTGSIGAGSSPSRVFKGRKMPGKMGNKKNTIRKLKIYKIDIIKNLIYIKGSVPGFKKKYIIINKYK</sequence>
<dbReference type="GO" id="GO:0005840">
    <property type="term" value="C:ribosome"/>
    <property type="evidence" value="ECO:0007669"/>
    <property type="project" value="UniProtKB-UniRule"/>
</dbReference>
<dbReference type="PANTHER" id="PTHR11229">
    <property type="entry name" value="50S RIBOSOMAL PROTEIN L3"/>
    <property type="match status" value="1"/>
</dbReference>